<evidence type="ECO:0000256" key="4">
    <source>
        <dbReference type="ARBA" id="ARBA00022670"/>
    </source>
</evidence>
<dbReference type="CDD" id="cd23081">
    <property type="entry name" value="cpPDZ_EcRseP-like"/>
    <property type="match status" value="1"/>
</dbReference>
<keyword evidence="8 11" id="KW-1133">Transmembrane helix</keyword>
<dbReference type="GO" id="GO:0016020">
    <property type="term" value="C:membrane"/>
    <property type="evidence" value="ECO:0007669"/>
    <property type="project" value="UniProtKB-SubCell"/>
</dbReference>
<evidence type="ECO:0000256" key="7">
    <source>
        <dbReference type="ARBA" id="ARBA00022833"/>
    </source>
</evidence>
<keyword evidence="7 11" id="KW-0862">Zinc</keyword>
<reference evidence="13 14" key="1">
    <citation type="journal article" date="2016" name="Int. J. Syst. Evol. Microbiol.">
        <title>Chitinibacter fontanus sp. nov., isolated from a spring.</title>
        <authorList>
            <person name="Sheu S.Y."/>
            <person name="Li Y.S."/>
            <person name="Young C.C."/>
            <person name="Chen W.M."/>
        </authorList>
    </citation>
    <scope>NUCLEOTIDE SEQUENCE [LARGE SCALE GENOMIC DNA]</scope>
    <source>
        <strain evidence="13 14">STM-7</strain>
    </source>
</reference>
<dbReference type="InterPro" id="IPR008915">
    <property type="entry name" value="Peptidase_M50"/>
</dbReference>
<dbReference type="PROSITE" id="PS50106">
    <property type="entry name" value="PDZ"/>
    <property type="match status" value="1"/>
</dbReference>
<evidence type="ECO:0000256" key="9">
    <source>
        <dbReference type="ARBA" id="ARBA00023049"/>
    </source>
</evidence>
<comment type="cofactor">
    <cofactor evidence="1 11">
        <name>Zn(2+)</name>
        <dbReference type="ChEBI" id="CHEBI:29105"/>
    </cofactor>
</comment>
<accession>A0A7D5ZAM8</accession>
<dbReference type="InterPro" id="IPR004387">
    <property type="entry name" value="Pept_M50_Zn"/>
</dbReference>
<dbReference type="EC" id="3.4.24.-" evidence="11"/>
<evidence type="ECO:0000313" key="14">
    <source>
        <dbReference type="Proteomes" id="UP000510822"/>
    </source>
</evidence>
<evidence type="ECO:0000256" key="10">
    <source>
        <dbReference type="ARBA" id="ARBA00023136"/>
    </source>
</evidence>
<comment type="similarity">
    <text evidence="3 11">Belongs to the peptidase M50B family.</text>
</comment>
<dbReference type="SMART" id="SM00228">
    <property type="entry name" value="PDZ"/>
    <property type="match status" value="2"/>
</dbReference>
<dbReference type="GO" id="GO:0006508">
    <property type="term" value="P:proteolysis"/>
    <property type="evidence" value="ECO:0007669"/>
    <property type="project" value="UniProtKB-KW"/>
</dbReference>
<dbReference type="Pfam" id="PF17820">
    <property type="entry name" value="PDZ_6"/>
    <property type="match status" value="2"/>
</dbReference>
<feature type="transmembrane region" description="Helical" evidence="11">
    <location>
        <begin position="415"/>
        <end position="438"/>
    </location>
</feature>
<evidence type="ECO:0000256" key="8">
    <source>
        <dbReference type="ARBA" id="ARBA00022989"/>
    </source>
</evidence>
<gene>
    <name evidence="13" type="primary">rseP</name>
    <name evidence="13" type="ORF">HZU75_00205</name>
</gene>
<dbReference type="CDD" id="cd06163">
    <property type="entry name" value="S2P-M50_PDZ_RseP-like"/>
    <property type="match status" value="1"/>
</dbReference>
<dbReference type="Gene3D" id="2.30.42.10">
    <property type="match status" value="2"/>
</dbReference>
<dbReference type="RefSeq" id="WP_180307229.1">
    <property type="nucleotide sequence ID" value="NZ_CP058952.1"/>
</dbReference>
<keyword evidence="6 11" id="KW-0378">Hydrolase</keyword>
<keyword evidence="5 11" id="KW-0812">Transmembrane</keyword>
<keyword evidence="4 13" id="KW-0645">Protease</keyword>
<protein>
    <recommendedName>
        <fullName evidence="11">Zinc metalloprotease</fullName>
        <ecNumber evidence="11">3.4.24.-</ecNumber>
    </recommendedName>
</protein>
<evidence type="ECO:0000256" key="11">
    <source>
        <dbReference type="RuleBase" id="RU362031"/>
    </source>
</evidence>
<evidence type="ECO:0000259" key="12">
    <source>
        <dbReference type="PROSITE" id="PS50106"/>
    </source>
</evidence>
<keyword evidence="11" id="KW-0479">Metal-binding</keyword>
<evidence type="ECO:0000256" key="5">
    <source>
        <dbReference type="ARBA" id="ARBA00022692"/>
    </source>
</evidence>
<name>A0A7D5ZAM8_9NEIS</name>
<dbReference type="PANTHER" id="PTHR42837">
    <property type="entry name" value="REGULATOR OF SIGMA-E PROTEASE RSEP"/>
    <property type="match status" value="1"/>
</dbReference>
<dbReference type="KEGG" id="cfon:HZU75_00205"/>
<evidence type="ECO:0000256" key="3">
    <source>
        <dbReference type="ARBA" id="ARBA00007931"/>
    </source>
</evidence>
<evidence type="ECO:0000256" key="6">
    <source>
        <dbReference type="ARBA" id="ARBA00022801"/>
    </source>
</evidence>
<sequence>MMLTLFAFAFAIALLVFVHEYGHYWVAKRCGVGVLTFSIGFGRPLCQWKRGETTWQLAAVPLGGFVRMMDETEAPVAVQAKNKAFNNKHPLQKMAVVFAGPLANLVFAVFAFSLCFVIGIQALKPQVASVQPFSAAYQAGIKKGDQILAVGDTTIDSWDQLQVELFDFAGESVADLRVQDQAGNVKQIALPLSQLSSEQFDQHLLGRLGLSPFASSRKIGAVQAQSPAALAGLRAGDEVEQINGNVVSDWSDVQKVVLASDHQSLQLVIKRNGQLQNLSITPRIELVEGKQVPRLGISPQADDNQNAQQVMTQQYDPVSAVVMGVKKTYQMSVMTLRMFGKMLIGALSPKQVSGPLGIAEYAGQSAAMGWQAYLQFLALISISLGVLNLLPVPILDGGHLLYHSYELITGKTVSLWVTQLLQKIGLALLLMLMALALFNDASRLLLG</sequence>
<dbReference type="GO" id="GO:0046872">
    <property type="term" value="F:metal ion binding"/>
    <property type="evidence" value="ECO:0007669"/>
    <property type="project" value="UniProtKB-KW"/>
</dbReference>
<keyword evidence="9 11" id="KW-0482">Metalloprotease</keyword>
<dbReference type="GO" id="GO:0004222">
    <property type="term" value="F:metalloendopeptidase activity"/>
    <property type="evidence" value="ECO:0007669"/>
    <property type="project" value="InterPro"/>
</dbReference>
<dbReference type="PANTHER" id="PTHR42837:SF2">
    <property type="entry name" value="MEMBRANE METALLOPROTEASE ARASP2, CHLOROPLASTIC-RELATED"/>
    <property type="match status" value="1"/>
</dbReference>
<feature type="transmembrane region" description="Helical" evidence="11">
    <location>
        <begin position="373"/>
        <end position="395"/>
    </location>
</feature>
<dbReference type="SUPFAM" id="SSF50156">
    <property type="entry name" value="PDZ domain-like"/>
    <property type="match status" value="2"/>
</dbReference>
<comment type="subcellular location">
    <subcellularLocation>
        <location evidence="2">Membrane</location>
        <topology evidence="2">Multi-pass membrane protein</topology>
    </subcellularLocation>
</comment>
<dbReference type="NCBIfam" id="TIGR00054">
    <property type="entry name" value="RIP metalloprotease RseP"/>
    <property type="match status" value="1"/>
</dbReference>
<dbReference type="InterPro" id="IPR036034">
    <property type="entry name" value="PDZ_sf"/>
</dbReference>
<feature type="transmembrane region" description="Helical" evidence="11">
    <location>
        <begin position="95"/>
        <end position="120"/>
    </location>
</feature>
<proteinExistence type="inferred from homology"/>
<evidence type="ECO:0000256" key="2">
    <source>
        <dbReference type="ARBA" id="ARBA00004141"/>
    </source>
</evidence>
<dbReference type="InterPro" id="IPR001478">
    <property type="entry name" value="PDZ"/>
</dbReference>
<dbReference type="Proteomes" id="UP000510822">
    <property type="component" value="Chromosome"/>
</dbReference>
<dbReference type="InterPro" id="IPR041489">
    <property type="entry name" value="PDZ_6"/>
</dbReference>
<feature type="domain" description="PDZ" evidence="12">
    <location>
        <begin position="206"/>
        <end position="284"/>
    </location>
</feature>
<keyword evidence="14" id="KW-1185">Reference proteome</keyword>
<dbReference type="EMBL" id="CP058952">
    <property type="protein sequence ID" value="QLI80084.1"/>
    <property type="molecule type" value="Genomic_DNA"/>
</dbReference>
<dbReference type="Pfam" id="PF02163">
    <property type="entry name" value="Peptidase_M50"/>
    <property type="match status" value="1"/>
</dbReference>
<evidence type="ECO:0000256" key="1">
    <source>
        <dbReference type="ARBA" id="ARBA00001947"/>
    </source>
</evidence>
<keyword evidence="10 11" id="KW-0472">Membrane</keyword>
<evidence type="ECO:0000313" key="13">
    <source>
        <dbReference type="EMBL" id="QLI80084.1"/>
    </source>
</evidence>
<organism evidence="13 14">
    <name type="scientific">Chitinibacter fontanus</name>
    <dbReference type="NCBI Taxonomy" id="1737446"/>
    <lineage>
        <taxon>Bacteria</taxon>
        <taxon>Pseudomonadati</taxon>
        <taxon>Pseudomonadota</taxon>
        <taxon>Betaproteobacteria</taxon>
        <taxon>Neisseriales</taxon>
        <taxon>Chitinibacteraceae</taxon>
        <taxon>Chitinibacter</taxon>
    </lineage>
</organism>
<dbReference type="AlphaFoldDB" id="A0A7D5ZAM8"/>